<dbReference type="Proteomes" id="UP000286246">
    <property type="component" value="Unassembled WGS sequence"/>
</dbReference>
<accession>A0A420B8F8</accession>
<dbReference type="OrthoDB" id="9997626at2"/>
<dbReference type="RefSeq" id="WP_120259979.1">
    <property type="nucleotide sequence ID" value="NZ_RAPY01000002.1"/>
</dbReference>
<organism evidence="2 3">
    <name type="scientific">Sphingobacterium detergens</name>
    <dbReference type="NCBI Taxonomy" id="1145106"/>
    <lineage>
        <taxon>Bacteria</taxon>
        <taxon>Pseudomonadati</taxon>
        <taxon>Bacteroidota</taxon>
        <taxon>Sphingobacteriia</taxon>
        <taxon>Sphingobacteriales</taxon>
        <taxon>Sphingobacteriaceae</taxon>
        <taxon>Sphingobacterium</taxon>
    </lineage>
</organism>
<proteinExistence type="predicted"/>
<feature type="compositionally biased region" description="Low complexity" evidence="1">
    <location>
        <begin position="205"/>
        <end position="239"/>
    </location>
</feature>
<evidence type="ECO:0000313" key="2">
    <source>
        <dbReference type="EMBL" id="RKE52997.1"/>
    </source>
</evidence>
<keyword evidence="3" id="KW-1185">Reference proteome</keyword>
<sequence length="239" mass="26534">MKILITSIIFLLLTTGLSAQQDIMSKISNGFIRDNGLTDLKEISDLGLKLDQEYFGANLDRYADRTIEMAPNASFHKIGYRVATGVETIPGTRGRSTTYTIYEGLLELTWSALSATTSTKSIEEVSRERYRYLYDVEEKSNFVTDYVKNDNIEGSFIYSKKDNLIIFIILSKTKPETVRGTIIINLPESERSEFVKTFIAGTTFGPNTGRTRTGSTPPTEGITDSGTTRTGGSRTRTGS</sequence>
<reference evidence="2 3" key="1">
    <citation type="submission" date="2018-09" db="EMBL/GenBank/DDBJ databases">
        <title>Genomic Encyclopedia of Type Strains, Phase III (KMG-III): the genomes of soil and plant-associated and newly described type strains.</title>
        <authorList>
            <person name="Whitman W."/>
        </authorList>
    </citation>
    <scope>NUCLEOTIDE SEQUENCE [LARGE SCALE GENOMIC DNA]</scope>
    <source>
        <strain evidence="2 3">CECT 7938</strain>
    </source>
</reference>
<evidence type="ECO:0000256" key="1">
    <source>
        <dbReference type="SAM" id="MobiDB-lite"/>
    </source>
</evidence>
<protein>
    <submittedName>
        <fullName evidence="2">Uncharacterized protein</fullName>
    </submittedName>
</protein>
<gene>
    <name evidence="2" type="ORF">DFQ12_3244</name>
</gene>
<evidence type="ECO:0000313" key="3">
    <source>
        <dbReference type="Proteomes" id="UP000286246"/>
    </source>
</evidence>
<dbReference type="AlphaFoldDB" id="A0A420B8F8"/>
<comment type="caution">
    <text evidence="2">The sequence shown here is derived from an EMBL/GenBank/DDBJ whole genome shotgun (WGS) entry which is preliminary data.</text>
</comment>
<feature type="region of interest" description="Disordered" evidence="1">
    <location>
        <begin position="203"/>
        <end position="239"/>
    </location>
</feature>
<dbReference type="EMBL" id="RAPY01000002">
    <property type="protein sequence ID" value="RKE52997.1"/>
    <property type="molecule type" value="Genomic_DNA"/>
</dbReference>
<name>A0A420B8F8_SPHD1</name>